<feature type="region of interest" description="Disordered" evidence="1">
    <location>
        <begin position="1"/>
        <end position="50"/>
    </location>
</feature>
<accession>A0A6B1IAN6</accession>
<comment type="caution">
    <text evidence="2">The sequence shown here is derived from an EMBL/GenBank/DDBJ whole genome shotgun (WGS) entry which is preliminary data.</text>
</comment>
<dbReference type="Proteomes" id="UP000452321">
    <property type="component" value="Unassembled WGS sequence"/>
</dbReference>
<organism evidence="2 5">
    <name type="scientific">Halorubrum distributum</name>
    <dbReference type="NCBI Taxonomy" id="29283"/>
    <lineage>
        <taxon>Archaea</taxon>
        <taxon>Methanobacteriati</taxon>
        <taxon>Methanobacteriota</taxon>
        <taxon>Stenosarchaea group</taxon>
        <taxon>Halobacteria</taxon>
        <taxon>Halobacteriales</taxon>
        <taxon>Haloferacaceae</taxon>
        <taxon>Halorubrum</taxon>
        <taxon>Halorubrum distributum group</taxon>
    </lineage>
</organism>
<dbReference type="AlphaFoldDB" id="A0A6B1IAN6"/>
<dbReference type="EMBL" id="WMFC01000011">
    <property type="protein sequence ID" value="MYL68047.1"/>
    <property type="molecule type" value="Genomic_DNA"/>
</dbReference>
<dbReference type="RefSeq" id="WP_159358638.1">
    <property type="nucleotide sequence ID" value="NZ_JAWMCG010000002.1"/>
</dbReference>
<name>A0A6B1IAN6_9EURY</name>
<sequence length="50" mass="5094">MTADATRRPVPMAGTGDGPRPDSTTFASAARTDGGRRAASNRTAADDSTQ</sequence>
<evidence type="ECO:0000256" key="1">
    <source>
        <dbReference type="SAM" id="MobiDB-lite"/>
    </source>
</evidence>
<dbReference type="Proteomes" id="UP000460194">
    <property type="component" value="Unassembled WGS sequence"/>
</dbReference>
<evidence type="ECO:0000313" key="4">
    <source>
        <dbReference type="Proteomes" id="UP000452321"/>
    </source>
</evidence>
<reference evidence="4 5" key="1">
    <citation type="submission" date="2019-11" db="EMBL/GenBank/DDBJ databases">
        <title>Genome sequences of 17 halophilic strains isolated from different environments.</title>
        <authorList>
            <person name="Furrow R.E."/>
        </authorList>
    </citation>
    <scope>NUCLEOTIDE SEQUENCE [LARGE SCALE GENOMIC DNA]</scope>
    <source>
        <strain evidence="3 4">22502_06_Cabo</strain>
        <strain evidence="2 5">22517_05_Cabo</strain>
    </source>
</reference>
<evidence type="ECO:0000313" key="2">
    <source>
        <dbReference type="EMBL" id="MYL16237.1"/>
    </source>
</evidence>
<evidence type="ECO:0000313" key="5">
    <source>
        <dbReference type="Proteomes" id="UP000460194"/>
    </source>
</evidence>
<proteinExistence type="predicted"/>
<dbReference type="EMBL" id="WMEO01000007">
    <property type="protein sequence ID" value="MYL16237.1"/>
    <property type="molecule type" value="Genomic_DNA"/>
</dbReference>
<protein>
    <submittedName>
        <fullName evidence="2">Uncharacterized protein</fullName>
    </submittedName>
</protein>
<feature type="compositionally biased region" description="Polar residues" evidence="1">
    <location>
        <begin position="40"/>
        <end position="50"/>
    </location>
</feature>
<gene>
    <name evidence="3" type="ORF">GLW30_09925</name>
    <name evidence="2" type="ORF">GLW36_06195</name>
</gene>
<evidence type="ECO:0000313" key="3">
    <source>
        <dbReference type="EMBL" id="MYL68047.1"/>
    </source>
</evidence>